<keyword evidence="1" id="KW-0472">Membrane</keyword>
<proteinExistence type="predicted"/>
<dbReference type="EMBL" id="LJCR01000314">
    <property type="protein sequence ID" value="KPV53209.1"/>
    <property type="molecule type" value="Genomic_DNA"/>
</dbReference>
<evidence type="ECO:0000313" key="3">
    <source>
        <dbReference type="Proteomes" id="UP000050509"/>
    </source>
</evidence>
<feature type="transmembrane region" description="Helical" evidence="1">
    <location>
        <begin position="162"/>
        <end position="179"/>
    </location>
</feature>
<dbReference type="AlphaFoldDB" id="A0A0P9D5W6"/>
<dbReference type="InterPro" id="IPR025495">
    <property type="entry name" value="DUF4386"/>
</dbReference>
<dbReference type="Pfam" id="PF14329">
    <property type="entry name" value="DUF4386"/>
    <property type="match status" value="1"/>
</dbReference>
<keyword evidence="1" id="KW-1133">Transmembrane helix</keyword>
<feature type="transmembrane region" description="Helical" evidence="1">
    <location>
        <begin position="45"/>
        <end position="68"/>
    </location>
</feature>
<protein>
    <recommendedName>
        <fullName evidence="4">DUF4386 domain-containing protein</fullName>
    </recommendedName>
</protein>
<feature type="transmembrane region" description="Helical" evidence="1">
    <location>
        <begin position="185"/>
        <end position="205"/>
    </location>
</feature>
<evidence type="ECO:0008006" key="4">
    <source>
        <dbReference type="Google" id="ProtNLM"/>
    </source>
</evidence>
<comment type="caution">
    <text evidence="2">The sequence shown here is derived from an EMBL/GenBank/DDBJ whole genome shotgun (WGS) entry which is preliminary data.</text>
</comment>
<feature type="transmembrane region" description="Helical" evidence="1">
    <location>
        <begin position="88"/>
        <end position="111"/>
    </location>
</feature>
<keyword evidence="3" id="KW-1185">Reference proteome</keyword>
<feature type="transmembrane region" description="Helical" evidence="1">
    <location>
        <begin position="6"/>
        <end position="24"/>
    </location>
</feature>
<name>A0A0P9D5W6_9CHLR</name>
<keyword evidence="1" id="KW-0812">Transmembrane</keyword>
<evidence type="ECO:0000256" key="1">
    <source>
        <dbReference type="SAM" id="Phobius"/>
    </source>
</evidence>
<accession>A0A0P9D5W6</accession>
<organism evidence="2 3">
    <name type="scientific">Kouleothrix aurantiaca</name>
    <dbReference type="NCBI Taxonomy" id="186479"/>
    <lineage>
        <taxon>Bacteria</taxon>
        <taxon>Bacillati</taxon>
        <taxon>Chloroflexota</taxon>
        <taxon>Chloroflexia</taxon>
        <taxon>Chloroflexales</taxon>
        <taxon>Roseiflexineae</taxon>
        <taxon>Roseiflexaceae</taxon>
        <taxon>Kouleothrix</taxon>
    </lineage>
</organism>
<sequence>MGGFAAFYLAAAYAIGITLFLLVLDTPHMVDPAQKIALLADKPAVIYLTNLIMYEIFGIVLAVLVMALHERLQAAAPALIRLATAIGLIWAGILIASGLVANAAIAPVLALQAKDPAQAAVAWVAIETVSNGLSSANGEILGGVWTLLVTWAAWQAKGLPRALNYLGWLVGGVGLASAIPGLNDLTGLFGIGQLLWFIWLGIVLVRVKSSAAGEAGAMRQDDARRATWTPKTH</sequence>
<dbReference type="Proteomes" id="UP000050509">
    <property type="component" value="Unassembled WGS sequence"/>
</dbReference>
<reference evidence="2 3" key="1">
    <citation type="submission" date="2015-09" db="EMBL/GenBank/DDBJ databases">
        <title>Draft genome sequence of Kouleothrix aurantiaca JCM 19913.</title>
        <authorList>
            <person name="Hemp J."/>
        </authorList>
    </citation>
    <scope>NUCLEOTIDE SEQUENCE [LARGE SCALE GENOMIC DNA]</scope>
    <source>
        <strain evidence="2 3">COM-B</strain>
    </source>
</reference>
<gene>
    <name evidence="2" type="ORF">SE17_10975</name>
</gene>
<evidence type="ECO:0000313" key="2">
    <source>
        <dbReference type="EMBL" id="KPV53209.1"/>
    </source>
</evidence>